<proteinExistence type="predicted"/>
<evidence type="ECO:0000313" key="3">
    <source>
        <dbReference type="Proteomes" id="UP000027778"/>
    </source>
</evidence>
<dbReference type="eggNOG" id="ENOG5032SZF">
    <property type="taxonomic scope" value="Bacteria"/>
</dbReference>
<dbReference type="RefSeq" id="WP_033675833.1">
    <property type="nucleotide sequence ID" value="NZ_JOTM01000018.1"/>
</dbReference>
<feature type="transmembrane region" description="Helical" evidence="1">
    <location>
        <begin position="5"/>
        <end position="22"/>
    </location>
</feature>
<evidence type="ECO:0000256" key="1">
    <source>
        <dbReference type="SAM" id="Phobius"/>
    </source>
</evidence>
<comment type="caution">
    <text evidence="2">The sequence shown here is derived from an EMBL/GenBank/DDBJ whole genome shotgun (WGS) entry which is preliminary data.</text>
</comment>
<dbReference type="EMBL" id="JOTM01000018">
    <property type="protein sequence ID" value="KEK23242.1"/>
    <property type="molecule type" value="Genomic_DNA"/>
</dbReference>
<accession>A0A073K9V8</accession>
<protein>
    <recommendedName>
        <fullName evidence="4">DUF4260 domain-containing protein</fullName>
    </recommendedName>
</protein>
<keyword evidence="1" id="KW-1133">Transmembrane helix</keyword>
<sequence length="115" mass="13349">MEKKIIYLEGLIVLIATIYIYVLYEFSWLTFVLLLFVPDVSMLAYLINNRIGAQVYNLFHTYIVSIFLILIGVFLKSDVPLMIGLIWTAHIGMDRLLGYGLKYQTGFKDIHIQKL</sequence>
<dbReference type="Pfam" id="PF14079">
    <property type="entry name" value="DUF4260"/>
    <property type="match status" value="1"/>
</dbReference>
<feature type="transmembrane region" description="Helical" evidence="1">
    <location>
        <begin position="55"/>
        <end position="75"/>
    </location>
</feature>
<gene>
    <name evidence="2" type="ORF">BAGA_09930</name>
</gene>
<keyword evidence="1" id="KW-0472">Membrane</keyword>
<dbReference type="InterPro" id="IPR025356">
    <property type="entry name" value="DUF4260"/>
</dbReference>
<reference evidence="2 3" key="1">
    <citation type="submission" date="2014-06" db="EMBL/GenBank/DDBJ databases">
        <title>Draft genome sequence of Bacillus gaemokensis JCM 15801 (MCCC 1A00707).</title>
        <authorList>
            <person name="Lai Q."/>
            <person name="Liu Y."/>
            <person name="Shao Z."/>
        </authorList>
    </citation>
    <scope>NUCLEOTIDE SEQUENCE [LARGE SCALE GENOMIC DNA]</scope>
    <source>
        <strain evidence="2 3">JCM 15801</strain>
    </source>
</reference>
<keyword evidence="1" id="KW-0812">Transmembrane</keyword>
<dbReference type="AlphaFoldDB" id="A0A073K9V8"/>
<keyword evidence="3" id="KW-1185">Reference proteome</keyword>
<name>A0A073K9V8_9BACI</name>
<organism evidence="2 3">
    <name type="scientific">Bacillus gaemokensis</name>
    <dbReference type="NCBI Taxonomy" id="574375"/>
    <lineage>
        <taxon>Bacteria</taxon>
        <taxon>Bacillati</taxon>
        <taxon>Bacillota</taxon>
        <taxon>Bacilli</taxon>
        <taxon>Bacillales</taxon>
        <taxon>Bacillaceae</taxon>
        <taxon>Bacillus</taxon>
        <taxon>Bacillus cereus group</taxon>
    </lineage>
</organism>
<evidence type="ECO:0008006" key="4">
    <source>
        <dbReference type="Google" id="ProtNLM"/>
    </source>
</evidence>
<dbReference type="Proteomes" id="UP000027778">
    <property type="component" value="Unassembled WGS sequence"/>
</dbReference>
<feature type="transmembrane region" description="Helical" evidence="1">
    <location>
        <begin position="81"/>
        <end position="101"/>
    </location>
</feature>
<dbReference type="OrthoDB" id="9813911at2"/>
<feature type="transmembrane region" description="Helical" evidence="1">
    <location>
        <begin position="28"/>
        <end position="48"/>
    </location>
</feature>
<dbReference type="STRING" id="574375.AZF08_14980"/>
<evidence type="ECO:0000313" key="2">
    <source>
        <dbReference type="EMBL" id="KEK23242.1"/>
    </source>
</evidence>